<dbReference type="Proteomes" id="UP000075583">
    <property type="component" value="Unassembled WGS sequence"/>
</dbReference>
<accession>A0A150XBV7</accession>
<dbReference type="PANTHER" id="PTHR12526:SF627">
    <property type="entry name" value="D-RHAMNOSYLTRANSFERASE WBPZ"/>
    <property type="match status" value="1"/>
</dbReference>
<keyword evidence="4" id="KW-1185">Reference proteome</keyword>
<comment type="caution">
    <text evidence="3">The sequence shown here is derived from an EMBL/GenBank/DDBJ whole genome shotgun (WGS) entry which is preliminary data.</text>
</comment>
<organism evidence="3 4">
    <name type="scientific">Roseivirga ehrenbergii (strain DSM 102268 / JCM 13514 / KCTC 12282 / NCIMB 14502 / KMM 6017)</name>
    <dbReference type="NCBI Taxonomy" id="279360"/>
    <lineage>
        <taxon>Bacteria</taxon>
        <taxon>Pseudomonadati</taxon>
        <taxon>Bacteroidota</taxon>
        <taxon>Cytophagia</taxon>
        <taxon>Cytophagales</taxon>
        <taxon>Roseivirgaceae</taxon>
        <taxon>Roseivirga</taxon>
    </lineage>
</organism>
<name>A0A150XBV7_ROSEK</name>
<dbReference type="SUPFAM" id="SSF53756">
    <property type="entry name" value="UDP-Glycosyltransferase/glycogen phosphorylase"/>
    <property type="match status" value="1"/>
</dbReference>
<gene>
    <name evidence="3" type="ORF">MB14_02995</name>
</gene>
<feature type="transmembrane region" description="Helical" evidence="1">
    <location>
        <begin position="48"/>
        <end position="69"/>
    </location>
</feature>
<sequence length="365" mass="41522">MIRTIDAVLELGHSVFVCLPYQGPLVGLLRKKGVIVYVFSLGVLRRKYFNLIGVFAFIWSFSYAFFRVLGIVRRNKIRLIHSNTSTILIGGVVSKLLGVSHIWHVREILTSPVFLRKSIHYCLANMSDKIVAVSRSTLDHIFLDQPSIINKAVVINNGLEIDGYLGGDGRQLREELGLNENDILVGMIARVSHWKGQDLFLNIARKTFLEFDNVYFIALGSPFQGMENLMDSFRKEAVSLPVDRFFIHEFSDNVKDYLASFDVFILPSTQPDPLPTTVLEAMATKKAIIVNGHGGSTEMIEHKRSGFIVSTPNDSDEFLMYLREYIKSPELREEMSKGAFDRVNKDFSVQSYTHNIQKLFKQYLN</sequence>
<dbReference type="Pfam" id="PF00534">
    <property type="entry name" value="Glycos_transf_1"/>
    <property type="match status" value="1"/>
</dbReference>
<keyword evidence="1" id="KW-1133">Transmembrane helix</keyword>
<dbReference type="Gene3D" id="3.40.50.2000">
    <property type="entry name" value="Glycogen Phosphorylase B"/>
    <property type="match status" value="2"/>
</dbReference>
<evidence type="ECO:0000256" key="1">
    <source>
        <dbReference type="SAM" id="Phobius"/>
    </source>
</evidence>
<evidence type="ECO:0000313" key="4">
    <source>
        <dbReference type="Proteomes" id="UP000075583"/>
    </source>
</evidence>
<evidence type="ECO:0000259" key="2">
    <source>
        <dbReference type="Pfam" id="PF00534"/>
    </source>
</evidence>
<dbReference type="CDD" id="cd03801">
    <property type="entry name" value="GT4_PimA-like"/>
    <property type="match status" value="1"/>
</dbReference>
<evidence type="ECO:0000313" key="3">
    <source>
        <dbReference type="EMBL" id="KYG76229.1"/>
    </source>
</evidence>
<proteinExistence type="predicted"/>
<dbReference type="EMBL" id="LQZQ01000023">
    <property type="protein sequence ID" value="KYG76229.1"/>
    <property type="molecule type" value="Genomic_DNA"/>
</dbReference>
<keyword evidence="1" id="KW-0812">Transmembrane</keyword>
<dbReference type="STRING" id="279360.MB14_02995"/>
<protein>
    <recommendedName>
        <fullName evidence="2">Glycosyl transferase family 1 domain-containing protein</fullName>
    </recommendedName>
</protein>
<dbReference type="GO" id="GO:0016757">
    <property type="term" value="F:glycosyltransferase activity"/>
    <property type="evidence" value="ECO:0007669"/>
    <property type="project" value="InterPro"/>
</dbReference>
<reference evidence="3" key="1">
    <citation type="submission" date="2016-01" db="EMBL/GenBank/DDBJ databases">
        <title>Genome sequencing of Roseivirga ehrenbergii KMM 6017.</title>
        <authorList>
            <person name="Selvaratnam C."/>
            <person name="Thevarajoo S."/>
            <person name="Goh K.M."/>
            <person name="Ee R."/>
            <person name="Chan K.-G."/>
            <person name="Chong C.S."/>
        </authorList>
    </citation>
    <scope>NUCLEOTIDE SEQUENCE [LARGE SCALE GENOMIC DNA]</scope>
    <source>
        <strain evidence="3">KMM 6017</strain>
    </source>
</reference>
<dbReference type="PANTHER" id="PTHR12526">
    <property type="entry name" value="GLYCOSYLTRANSFERASE"/>
    <property type="match status" value="1"/>
</dbReference>
<dbReference type="AlphaFoldDB" id="A0A150XBV7"/>
<dbReference type="InterPro" id="IPR001296">
    <property type="entry name" value="Glyco_trans_1"/>
</dbReference>
<feature type="domain" description="Glycosyl transferase family 1" evidence="2">
    <location>
        <begin position="171"/>
        <end position="339"/>
    </location>
</feature>
<keyword evidence="1" id="KW-0472">Membrane</keyword>